<evidence type="ECO:0000313" key="12">
    <source>
        <dbReference type="EMBL" id="TNM99099.1"/>
    </source>
</evidence>
<protein>
    <recommendedName>
        <fullName evidence="11">G-protein coupled receptors family 1 profile domain-containing protein</fullName>
    </recommendedName>
</protein>
<dbReference type="InterPro" id="IPR017452">
    <property type="entry name" value="GPCR_Rhodpsn_7TM"/>
</dbReference>
<feature type="transmembrane region" description="Helical" evidence="10">
    <location>
        <begin position="306"/>
        <end position="330"/>
    </location>
</feature>
<name>A0A4Z2C3W0_9TELE</name>
<dbReference type="GO" id="GO:0005886">
    <property type="term" value="C:plasma membrane"/>
    <property type="evidence" value="ECO:0007669"/>
    <property type="project" value="TreeGrafter"/>
</dbReference>
<evidence type="ECO:0000256" key="9">
    <source>
        <dbReference type="SAM" id="MobiDB-lite"/>
    </source>
</evidence>
<dbReference type="PROSITE" id="PS50262">
    <property type="entry name" value="G_PROTEIN_RECEP_F1_2"/>
    <property type="match status" value="1"/>
</dbReference>
<feature type="region of interest" description="Disordered" evidence="9">
    <location>
        <begin position="269"/>
        <end position="294"/>
    </location>
</feature>
<evidence type="ECO:0000256" key="3">
    <source>
        <dbReference type="ARBA" id="ARBA00022989"/>
    </source>
</evidence>
<evidence type="ECO:0000256" key="1">
    <source>
        <dbReference type="ARBA" id="ARBA00004141"/>
    </source>
</evidence>
<dbReference type="GO" id="GO:0035025">
    <property type="term" value="P:positive regulation of Rho protein signal transduction"/>
    <property type="evidence" value="ECO:0007669"/>
    <property type="project" value="TreeGrafter"/>
</dbReference>
<dbReference type="PRINTS" id="PR00237">
    <property type="entry name" value="GPCRRHODOPSN"/>
</dbReference>
<keyword evidence="8" id="KW-0807">Transducer</keyword>
<dbReference type="PANTHER" id="PTHR24232:SF6">
    <property type="entry name" value="PURINERGIC RECEPTOR P2Y, G-PROTEIN COUPLED 10B"/>
    <property type="match status" value="1"/>
</dbReference>
<comment type="caution">
    <text evidence="12">The sequence shown here is derived from an EMBL/GenBank/DDBJ whole genome shotgun (WGS) entry which is preliminary data.</text>
</comment>
<dbReference type="Proteomes" id="UP000516260">
    <property type="component" value="Chromosome 14"/>
</dbReference>
<evidence type="ECO:0000259" key="11">
    <source>
        <dbReference type="PROSITE" id="PS50262"/>
    </source>
</evidence>
<reference evidence="12 13" key="1">
    <citation type="submission" date="2019-04" db="EMBL/GenBank/DDBJ databases">
        <title>The sequence and de novo assembly of Takifugu bimaculatus genome using PacBio and Hi-C technologies.</title>
        <authorList>
            <person name="Xu P."/>
            <person name="Liu B."/>
            <person name="Zhou Z."/>
        </authorList>
    </citation>
    <scope>NUCLEOTIDE SEQUENCE [LARGE SCALE GENOMIC DNA]</scope>
    <source>
        <strain evidence="12">TB-2018</strain>
        <tissue evidence="12">Muscle</tissue>
    </source>
</reference>
<dbReference type="EMBL" id="SWLE01000006">
    <property type="protein sequence ID" value="TNM99099.1"/>
    <property type="molecule type" value="Genomic_DNA"/>
</dbReference>
<feature type="domain" description="G-protein coupled receptors family 1 profile" evidence="11">
    <location>
        <begin position="47"/>
        <end position="367"/>
    </location>
</feature>
<dbReference type="GO" id="GO:0004930">
    <property type="term" value="F:G protein-coupled receptor activity"/>
    <property type="evidence" value="ECO:0007669"/>
    <property type="project" value="UniProtKB-KW"/>
</dbReference>
<evidence type="ECO:0000256" key="5">
    <source>
        <dbReference type="ARBA" id="ARBA00023136"/>
    </source>
</evidence>
<comment type="subcellular location">
    <subcellularLocation>
        <location evidence="1">Membrane</location>
        <topology evidence="1">Multi-pass membrane protein</topology>
    </subcellularLocation>
</comment>
<keyword evidence="7" id="KW-0325">Glycoprotein</keyword>
<feature type="transmembrane region" description="Helical" evidence="10">
    <location>
        <begin position="144"/>
        <end position="165"/>
    </location>
</feature>
<feature type="transmembrane region" description="Helical" evidence="10">
    <location>
        <begin position="35"/>
        <end position="56"/>
    </location>
</feature>
<keyword evidence="13" id="KW-1185">Reference proteome</keyword>
<feature type="transmembrane region" description="Helical" evidence="10">
    <location>
        <begin position="350"/>
        <end position="370"/>
    </location>
</feature>
<dbReference type="SUPFAM" id="SSF81321">
    <property type="entry name" value="Family A G protein-coupled receptor-like"/>
    <property type="match status" value="1"/>
</dbReference>
<dbReference type="PANTHER" id="PTHR24232">
    <property type="entry name" value="G-PROTEIN COUPLED RECEPTOR"/>
    <property type="match status" value="1"/>
</dbReference>
<gene>
    <name evidence="12" type="ORF">fugu_013663</name>
</gene>
<evidence type="ECO:0000313" key="13">
    <source>
        <dbReference type="Proteomes" id="UP000516260"/>
    </source>
</evidence>
<sequence>MTVTDKWAGPVANSSSPCGHNLTNWEQSIEKMYTYFYLLVFIPGLLLNATALWVLCRHIRKNTKAVIFMINLALADLVHILSLPLRIYYYFTHVWPFGQGVCLFCFYLKYLNMYAAIAFLVCISIQRCVFLLRPFAARQWRRRYDLLISITVWVVVSLGCSPFILMRSSSPSPSSVMQADYNMSFSLEVTSNQQLIGSAHPVSPSPHGSGLPTQFSCFKDLPMRRLPVSLAVTMMVFAELLGFVIPFACISYSSFLIVRSLKQGQTCDEHRSSSISRRSRPPSLSIQSDSFRGKQTNAEKQRALKMVLSCSALFLVCFAPYHINFLFYLMVSQGVVSHCATELAVRRFHPLSLCLASLSCCLNPLLYYFLNAEFRLHLSRRASSSVFSSLNSPTQRLSPRRLLSTESNCSDRQWPPSPTED</sequence>
<dbReference type="GO" id="GO:0007200">
    <property type="term" value="P:phospholipase C-activating G protein-coupled receptor signaling pathway"/>
    <property type="evidence" value="ECO:0007669"/>
    <property type="project" value="TreeGrafter"/>
</dbReference>
<feature type="transmembrane region" description="Helical" evidence="10">
    <location>
        <begin position="111"/>
        <end position="132"/>
    </location>
</feature>
<feature type="transmembrane region" description="Helical" evidence="10">
    <location>
        <begin position="68"/>
        <end position="91"/>
    </location>
</feature>
<keyword evidence="2 10" id="KW-0812">Transmembrane</keyword>
<accession>A0A4Z2C3W0</accession>
<dbReference type="Pfam" id="PF00001">
    <property type="entry name" value="7tm_1"/>
    <property type="match status" value="1"/>
</dbReference>
<keyword evidence="3 10" id="KW-1133">Transmembrane helix</keyword>
<proteinExistence type="predicted"/>
<evidence type="ECO:0000256" key="6">
    <source>
        <dbReference type="ARBA" id="ARBA00023170"/>
    </source>
</evidence>
<evidence type="ECO:0000256" key="7">
    <source>
        <dbReference type="ARBA" id="ARBA00023180"/>
    </source>
</evidence>
<keyword evidence="4" id="KW-0297">G-protein coupled receptor</keyword>
<keyword evidence="6" id="KW-0675">Receptor</keyword>
<evidence type="ECO:0000256" key="10">
    <source>
        <dbReference type="SAM" id="Phobius"/>
    </source>
</evidence>
<dbReference type="InterPro" id="IPR000276">
    <property type="entry name" value="GPCR_Rhodpsn"/>
</dbReference>
<evidence type="ECO:0000256" key="8">
    <source>
        <dbReference type="ARBA" id="ARBA00023224"/>
    </source>
</evidence>
<dbReference type="AlphaFoldDB" id="A0A4Z2C3W0"/>
<feature type="compositionally biased region" description="Low complexity" evidence="9">
    <location>
        <begin position="273"/>
        <end position="288"/>
    </location>
</feature>
<dbReference type="Gene3D" id="1.20.1070.10">
    <property type="entry name" value="Rhodopsin 7-helix transmembrane proteins"/>
    <property type="match status" value="1"/>
</dbReference>
<feature type="transmembrane region" description="Helical" evidence="10">
    <location>
        <begin position="228"/>
        <end position="252"/>
    </location>
</feature>
<evidence type="ECO:0000256" key="4">
    <source>
        <dbReference type="ARBA" id="ARBA00023040"/>
    </source>
</evidence>
<keyword evidence="5 10" id="KW-0472">Membrane</keyword>
<organism evidence="12 13">
    <name type="scientific">Takifugu bimaculatus</name>
    <dbReference type="NCBI Taxonomy" id="433685"/>
    <lineage>
        <taxon>Eukaryota</taxon>
        <taxon>Metazoa</taxon>
        <taxon>Chordata</taxon>
        <taxon>Craniata</taxon>
        <taxon>Vertebrata</taxon>
        <taxon>Euteleostomi</taxon>
        <taxon>Actinopterygii</taxon>
        <taxon>Neopterygii</taxon>
        <taxon>Teleostei</taxon>
        <taxon>Neoteleostei</taxon>
        <taxon>Acanthomorphata</taxon>
        <taxon>Eupercaria</taxon>
        <taxon>Tetraodontiformes</taxon>
        <taxon>Tetradontoidea</taxon>
        <taxon>Tetraodontidae</taxon>
        <taxon>Takifugu</taxon>
    </lineage>
</organism>
<evidence type="ECO:0000256" key="2">
    <source>
        <dbReference type="ARBA" id="ARBA00022692"/>
    </source>
</evidence>
<feature type="region of interest" description="Disordered" evidence="9">
    <location>
        <begin position="398"/>
        <end position="421"/>
    </location>
</feature>